<protein>
    <recommendedName>
        <fullName evidence="4">DUF5317 domain-containing protein</fullName>
    </recommendedName>
</protein>
<evidence type="ECO:0008006" key="4">
    <source>
        <dbReference type="Google" id="ProtNLM"/>
    </source>
</evidence>
<organism evidence="2 3">
    <name type="scientific">Paramaledivibacter caminithermalis (strain DSM 15212 / CIP 107654 / DViRD3)</name>
    <name type="common">Clostridium caminithermale</name>
    <dbReference type="NCBI Taxonomy" id="1121301"/>
    <lineage>
        <taxon>Bacteria</taxon>
        <taxon>Bacillati</taxon>
        <taxon>Bacillota</taxon>
        <taxon>Clostridia</taxon>
        <taxon>Peptostreptococcales</taxon>
        <taxon>Caminicellaceae</taxon>
        <taxon>Paramaledivibacter</taxon>
    </lineage>
</organism>
<feature type="transmembrane region" description="Helical" evidence="1">
    <location>
        <begin position="59"/>
        <end position="76"/>
    </location>
</feature>
<dbReference type="InterPro" id="IPR035168">
    <property type="entry name" value="DUF5317"/>
</dbReference>
<dbReference type="STRING" id="1121301.SAMN02745912_00706"/>
<dbReference type="Proteomes" id="UP000184465">
    <property type="component" value="Unassembled WGS sequence"/>
</dbReference>
<dbReference type="RefSeq" id="WP_073147013.1">
    <property type="nucleotide sequence ID" value="NZ_FRAG01000005.1"/>
</dbReference>
<dbReference type="Pfam" id="PF17248">
    <property type="entry name" value="DUF5317"/>
    <property type="match status" value="1"/>
</dbReference>
<dbReference type="AlphaFoldDB" id="A0A1M6L7Y3"/>
<feature type="transmembrane region" description="Helical" evidence="1">
    <location>
        <begin position="154"/>
        <end position="173"/>
    </location>
</feature>
<evidence type="ECO:0000313" key="2">
    <source>
        <dbReference type="EMBL" id="SHJ67290.1"/>
    </source>
</evidence>
<feature type="transmembrane region" description="Helical" evidence="1">
    <location>
        <begin position="28"/>
        <end position="47"/>
    </location>
</feature>
<dbReference type="EMBL" id="FRAG01000005">
    <property type="protein sequence ID" value="SHJ67290.1"/>
    <property type="molecule type" value="Genomic_DNA"/>
</dbReference>
<proteinExistence type="predicted"/>
<feature type="transmembrane region" description="Helical" evidence="1">
    <location>
        <begin position="82"/>
        <end position="100"/>
    </location>
</feature>
<reference evidence="3" key="1">
    <citation type="submission" date="2016-11" db="EMBL/GenBank/DDBJ databases">
        <authorList>
            <person name="Varghese N."/>
            <person name="Submissions S."/>
        </authorList>
    </citation>
    <scope>NUCLEOTIDE SEQUENCE [LARGE SCALE GENOMIC DNA]</scope>
    <source>
        <strain evidence="3">DSM 15212 / CIP 107654 / DViRD3</strain>
    </source>
</reference>
<accession>A0A1M6L7Y3</accession>
<sequence>MFIEAVILGIIIGLVRNGSIRNISMTKIRGWFLIVLAFLIQIFLMIMPNISIVKIYGRYFYVASLALIILTLLINLNKKGMWIILIGAIFNFIVIFMNDFKMPISLEGLKLAGLQNMIDGIKSGDIINYMPLNEVGNWTKHLGKYIVIPKPYPMAKVISVGDVLISLGIIMLVQGEMLKSYLTTRGRMIRVGYRPKL</sequence>
<keyword evidence="1" id="KW-0812">Transmembrane</keyword>
<gene>
    <name evidence="2" type="ORF">SAMN02745912_00706</name>
</gene>
<name>A0A1M6L7Y3_PARC5</name>
<keyword evidence="1" id="KW-1133">Transmembrane helix</keyword>
<dbReference type="OrthoDB" id="37447at2"/>
<evidence type="ECO:0000256" key="1">
    <source>
        <dbReference type="SAM" id="Phobius"/>
    </source>
</evidence>
<keyword evidence="1" id="KW-0472">Membrane</keyword>
<evidence type="ECO:0000313" key="3">
    <source>
        <dbReference type="Proteomes" id="UP000184465"/>
    </source>
</evidence>
<keyword evidence="3" id="KW-1185">Reference proteome</keyword>